<keyword evidence="2" id="KW-1185">Reference proteome</keyword>
<dbReference type="InterPro" id="IPR023198">
    <property type="entry name" value="PGP-like_dom2"/>
</dbReference>
<accession>A0ABV9JB28</accession>
<dbReference type="CDD" id="cd07505">
    <property type="entry name" value="HAD_BPGM-like"/>
    <property type="match status" value="1"/>
</dbReference>
<dbReference type="SFLD" id="SFLDG01129">
    <property type="entry name" value="C1.5:_HAD__Beta-PGM__Phosphata"/>
    <property type="match status" value="1"/>
</dbReference>
<dbReference type="SFLD" id="SFLDG01135">
    <property type="entry name" value="C1.5.6:_HAD__Beta-PGM__Phospha"/>
    <property type="match status" value="1"/>
</dbReference>
<dbReference type="InterPro" id="IPR023214">
    <property type="entry name" value="HAD_sf"/>
</dbReference>
<dbReference type="Gene3D" id="3.40.50.1000">
    <property type="entry name" value="HAD superfamily/HAD-like"/>
    <property type="match status" value="1"/>
</dbReference>
<keyword evidence="1" id="KW-0378">Hydrolase</keyword>
<dbReference type="Gene3D" id="1.10.150.240">
    <property type="entry name" value="Putative phosphatase, domain 2"/>
    <property type="match status" value="1"/>
</dbReference>
<evidence type="ECO:0000313" key="2">
    <source>
        <dbReference type="Proteomes" id="UP001595987"/>
    </source>
</evidence>
<dbReference type="PRINTS" id="PR00413">
    <property type="entry name" value="HADHALOGNASE"/>
</dbReference>
<dbReference type="NCBIfam" id="TIGR01509">
    <property type="entry name" value="HAD-SF-IA-v3"/>
    <property type="match status" value="1"/>
</dbReference>
<dbReference type="PANTHER" id="PTHR43434">
    <property type="entry name" value="PHOSPHOGLYCOLATE PHOSPHATASE"/>
    <property type="match status" value="1"/>
</dbReference>
<evidence type="ECO:0000313" key="1">
    <source>
        <dbReference type="EMBL" id="MFC4651526.1"/>
    </source>
</evidence>
<organism evidence="1 2">
    <name type="scientific">Lactococcus nasutitermitis</name>
    <dbReference type="NCBI Taxonomy" id="1652957"/>
    <lineage>
        <taxon>Bacteria</taxon>
        <taxon>Bacillati</taxon>
        <taxon>Bacillota</taxon>
        <taxon>Bacilli</taxon>
        <taxon>Lactobacillales</taxon>
        <taxon>Streptococcaceae</taxon>
        <taxon>Lactococcus</taxon>
    </lineage>
</organism>
<dbReference type="SUPFAM" id="SSF56784">
    <property type="entry name" value="HAD-like"/>
    <property type="match status" value="1"/>
</dbReference>
<proteinExistence type="predicted"/>
<protein>
    <submittedName>
        <fullName evidence="1">HAD family hydrolase</fullName>
    </submittedName>
</protein>
<dbReference type="NCBIfam" id="TIGR01549">
    <property type="entry name" value="HAD-SF-IA-v1"/>
    <property type="match status" value="1"/>
</dbReference>
<dbReference type="RefSeq" id="WP_213534259.1">
    <property type="nucleotide sequence ID" value="NZ_BOVQ01000003.1"/>
</dbReference>
<gene>
    <name evidence="1" type="ORF">ACFO26_01205</name>
</gene>
<dbReference type="InterPro" id="IPR041492">
    <property type="entry name" value="HAD_2"/>
</dbReference>
<name>A0ABV9JB28_9LACT</name>
<dbReference type="InterPro" id="IPR036412">
    <property type="entry name" value="HAD-like_sf"/>
</dbReference>
<dbReference type="Pfam" id="PF13419">
    <property type="entry name" value="HAD_2"/>
    <property type="match status" value="1"/>
</dbReference>
<dbReference type="Proteomes" id="UP001595987">
    <property type="component" value="Unassembled WGS sequence"/>
</dbReference>
<comment type="caution">
    <text evidence="1">The sequence shown here is derived from an EMBL/GenBank/DDBJ whole genome shotgun (WGS) entry which is preliminary data.</text>
</comment>
<dbReference type="InterPro" id="IPR050155">
    <property type="entry name" value="HAD-like_hydrolase_sf"/>
</dbReference>
<sequence length="218" mass="24715">MSKFKAIIFDMDGVLVDTESYYAGRREEFFGSQQIDISHLKNKDFIGGNMKDIWPKILQNNFTAEKAQKLQEDYTDYKNRTPLPYAKLLFPDVIEILDYLHKHDYKIALASSSSMTDIQLMLNTHQLGHYFDLLLSGADFKQSKPNPEIYQVAMQRLQVTADESLIIEDSENGIAAGKAAGATVWAIKDTRFGMNQKAADAFVNNLHEALQAIQAQEK</sequence>
<dbReference type="GO" id="GO:0016787">
    <property type="term" value="F:hydrolase activity"/>
    <property type="evidence" value="ECO:0007669"/>
    <property type="project" value="UniProtKB-KW"/>
</dbReference>
<reference evidence="2" key="1">
    <citation type="journal article" date="2019" name="Int. J. Syst. Evol. Microbiol.">
        <title>The Global Catalogue of Microorganisms (GCM) 10K type strain sequencing project: providing services to taxonomists for standard genome sequencing and annotation.</title>
        <authorList>
            <consortium name="The Broad Institute Genomics Platform"/>
            <consortium name="The Broad Institute Genome Sequencing Center for Infectious Disease"/>
            <person name="Wu L."/>
            <person name="Ma J."/>
        </authorList>
    </citation>
    <scope>NUCLEOTIDE SEQUENCE [LARGE SCALE GENOMIC DNA]</scope>
    <source>
        <strain evidence="2">CCUG 63287</strain>
    </source>
</reference>
<dbReference type="InterPro" id="IPR006439">
    <property type="entry name" value="HAD-SF_hydro_IA"/>
</dbReference>
<dbReference type="PANTHER" id="PTHR43434:SF1">
    <property type="entry name" value="PHOSPHOGLYCOLATE PHOSPHATASE"/>
    <property type="match status" value="1"/>
</dbReference>
<dbReference type="SFLD" id="SFLDS00003">
    <property type="entry name" value="Haloacid_Dehalogenase"/>
    <property type="match status" value="1"/>
</dbReference>
<dbReference type="EMBL" id="JBHSGD010000001">
    <property type="protein sequence ID" value="MFC4651526.1"/>
    <property type="molecule type" value="Genomic_DNA"/>
</dbReference>